<dbReference type="PRINTS" id="PR00625">
    <property type="entry name" value="JDOMAIN"/>
</dbReference>
<dbReference type="InterPro" id="IPR036869">
    <property type="entry name" value="J_dom_sf"/>
</dbReference>
<dbReference type="SUPFAM" id="SSF46565">
    <property type="entry name" value="Chaperone J-domain"/>
    <property type="match status" value="1"/>
</dbReference>
<dbReference type="InterPro" id="IPR051339">
    <property type="entry name" value="DnaJ_subfamily_B"/>
</dbReference>
<gene>
    <name evidence="4" type="ORF">P3X46_024433</name>
</gene>
<dbReference type="PANTHER" id="PTHR24078">
    <property type="entry name" value="DNAJ HOMOLOG SUBFAMILY C MEMBER"/>
    <property type="match status" value="1"/>
</dbReference>
<comment type="caution">
    <text evidence="4">The sequence shown here is derived from an EMBL/GenBank/DDBJ whole genome shotgun (WGS) entry which is preliminary data.</text>
</comment>
<feature type="region of interest" description="Disordered" evidence="2">
    <location>
        <begin position="66"/>
        <end position="100"/>
    </location>
</feature>
<keyword evidence="5" id="KW-1185">Reference proteome</keyword>
<dbReference type="EMBL" id="JARPOI010000014">
    <property type="protein sequence ID" value="KAJ9158889.1"/>
    <property type="molecule type" value="Genomic_DNA"/>
</dbReference>
<proteinExistence type="predicted"/>
<sequence length="363" mass="40573">MGDPPRSPTLDFYSVLGISKSATIKDMCKAYKSLVTKRNPDMNPSNKAEAQVKFHQSNEACKAINEKKNPENQTEYEPTTPPPSDLSSPGGSYNHHKSMDESFFSRPSVLFKSMSKKRRTPSPSPTCLSRNASRSTSPMPDANRSKSTGRRSASETEIPSLTKSSIRKGNTTPIVYSQSTARRKPPPIERKLECTLEELCHGCIKKIKITRNVITNGIIEQEEEILMIKIKPGWKKGTKITFEGKGDERPGYHPADLILLIDEKRHPLFEREGDDLDYGLEIPLVQALTGCTISVPLLGGERMCLSFDDVIYPGYEKVIRGQGMPTKEEGKRGDLHIKFLVEFPLELTDEQRIEASSILQDCS</sequence>
<feature type="domain" description="J" evidence="3">
    <location>
        <begin position="11"/>
        <end position="80"/>
    </location>
</feature>
<evidence type="ECO:0000256" key="2">
    <source>
        <dbReference type="SAM" id="MobiDB-lite"/>
    </source>
</evidence>
<organism evidence="4 5">
    <name type="scientific">Hevea brasiliensis</name>
    <name type="common">Para rubber tree</name>
    <name type="synonym">Siphonia brasiliensis</name>
    <dbReference type="NCBI Taxonomy" id="3981"/>
    <lineage>
        <taxon>Eukaryota</taxon>
        <taxon>Viridiplantae</taxon>
        <taxon>Streptophyta</taxon>
        <taxon>Embryophyta</taxon>
        <taxon>Tracheophyta</taxon>
        <taxon>Spermatophyta</taxon>
        <taxon>Magnoliopsida</taxon>
        <taxon>eudicotyledons</taxon>
        <taxon>Gunneridae</taxon>
        <taxon>Pentapetalae</taxon>
        <taxon>rosids</taxon>
        <taxon>fabids</taxon>
        <taxon>Malpighiales</taxon>
        <taxon>Euphorbiaceae</taxon>
        <taxon>Crotonoideae</taxon>
        <taxon>Micrandreae</taxon>
        <taxon>Hevea</taxon>
    </lineage>
</organism>
<evidence type="ECO:0000313" key="4">
    <source>
        <dbReference type="EMBL" id="KAJ9158889.1"/>
    </source>
</evidence>
<dbReference type="CDD" id="cd10747">
    <property type="entry name" value="DnaJ_C"/>
    <property type="match status" value="1"/>
</dbReference>
<dbReference type="Proteomes" id="UP001174677">
    <property type="component" value="Chromosome 14"/>
</dbReference>
<dbReference type="Gene3D" id="2.60.260.20">
    <property type="entry name" value="Urease metallochaperone UreE, N-terminal domain"/>
    <property type="match status" value="2"/>
</dbReference>
<evidence type="ECO:0000259" key="3">
    <source>
        <dbReference type="PROSITE" id="PS50076"/>
    </source>
</evidence>
<dbReference type="InterPro" id="IPR001623">
    <property type="entry name" value="DnaJ_domain"/>
</dbReference>
<evidence type="ECO:0000313" key="5">
    <source>
        <dbReference type="Proteomes" id="UP001174677"/>
    </source>
</evidence>
<evidence type="ECO:0000256" key="1">
    <source>
        <dbReference type="ARBA" id="ARBA00023186"/>
    </source>
</evidence>
<dbReference type="Gene3D" id="1.10.287.110">
    <property type="entry name" value="DnaJ domain"/>
    <property type="match status" value="1"/>
</dbReference>
<accession>A0ABQ9L2G5</accession>
<feature type="compositionally biased region" description="Polar residues" evidence="2">
    <location>
        <begin position="155"/>
        <end position="180"/>
    </location>
</feature>
<feature type="compositionally biased region" description="Polar residues" evidence="2">
    <location>
        <begin position="125"/>
        <end position="138"/>
    </location>
</feature>
<dbReference type="InterPro" id="IPR008971">
    <property type="entry name" value="HSP40/DnaJ_pept-bd"/>
</dbReference>
<feature type="region of interest" description="Disordered" evidence="2">
    <location>
        <begin position="113"/>
        <end position="185"/>
    </location>
</feature>
<reference evidence="4" key="1">
    <citation type="journal article" date="2023" name="Plant Biotechnol. J.">
        <title>Chromosome-level wild Hevea brasiliensis genome provides new tools for genomic-assisted breeding and valuable loci to elevate rubber yield.</title>
        <authorList>
            <person name="Cheng H."/>
            <person name="Song X."/>
            <person name="Hu Y."/>
            <person name="Wu T."/>
            <person name="Yang Q."/>
            <person name="An Z."/>
            <person name="Feng S."/>
            <person name="Deng Z."/>
            <person name="Wu W."/>
            <person name="Zeng X."/>
            <person name="Tu M."/>
            <person name="Wang X."/>
            <person name="Huang H."/>
        </authorList>
    </citation>
    <scope>NUCLEOTIDE SEQUENCE</scope>
    <source>
        <strain evidence="4">MT/VB/25A 57/8</strain>
    </source>
</reference>
<dbReference type="InterPro" id="IPR002939">
    <property type="entry name" value="DnaJ_C"/>
</dbReference>
<dbReference type="SMART" id="SM00271">
    <property type="entry name" value="DnaJ"/>
    <property type="match status" value="1"/>
</dbReference>
<dbReference type="PANTHER" id="PTHR24078:SF522">
    <property type="entry name" value="DNAJ CHAPERONE C-TERMINAL DOMAIN-CONTAINING PROTEIN"/>
    <property type="match status" value="1"/>
</dbReference>
<protein>
    <recommendedName>
        <fullName evidence="3">J domain-containing protein</fullName>
    </recommendedName>
</protein>
<dbReference type="Pfam" id="PF01556">
    <property type="entry name" value="DnaJ_C"/>
    <property type="match status" value="1"/>
</dbReference>
<keyword evidence="1" id="KW-0143">Chaperone</keyword>
<dbReference type="Pfam" id="PF00226">
    <property type="entry name" value="DnaJ"/>
    <property type="match status" value="1"/>
</dbReference>
<dbReference type="SUPFAM" id="SSF49493">
    <property type="entry name" value="HSP40/DnaJ peptide-binding domain"/>
    <property type="match status" value="2"/>
</dbReference>
<dbReference type="CDD" id="cd06257">
    <property type="entry name" value="DnaJ"/>
    <property type="match status" value="1"/>
</dbReference>
<name>A0ABQ9L2G5_HEVBR</name>
<dbReference type="PROSITE" id="PS50076">
    <property type="entry name" value="DNAJ_2"/>
    <property type="match status" value="1"/>
</dbReference>